<accession>A0ACC4BQX5</accession>
<organism evidence="1 2">
    <name type="scientific">Populus alba</name>
    <name type="common">White poplar</name>
    <dbReference type="NCBI Taxonomy" id="43335"/>
    <lineage>
        <taxon>Eukaryota</taxon>
        <taxon>Viridiplantae</taxon>
        <taxon>Streptophyta</taxon>
        <taxon>Embryophyta</taxon>
        <taxon>Tracheophyta</taxon>
        <taxon>Spermatophyta</taxon>
        <taxon>Magnoliopsida</taxon>
        <taxon>eudicotyledons</taxon>
        <taxon>Gunneridae</taxon>
        <taxon>Pentapetalae</taxon>
        <taxon>rosids</taxon>
        <taxon>fabids</taxon>
        <taxon>Malpighiales</taxon>
        <taxon>Salicaceae</taxon>
        <taxon>Saliceae</taxon>
        <taxon>Populus</taxon>
    </lineage>
</organism>
<dbReference type="EMBL" id="RCHU02000009">
    <property type="protein sequence ID" value="KAL3580785.1"/>
    <property type="molecule type" value="Genomic_DNA"/>
</dbReference>
<dbReference type="Proteomes" id="UP000309997">
    <property type="component" value="Unassembled WGS sequence"/>
</dbReference>
<evidence type="ECO:0000313" key="1">
    <source>
        <dbReference type="EMBL" id="KAL3580785.1"/>
    </source>
</evidence>
<proteinExistence type="predicted"/>
<comment type="caution">
    <text evidence="1">The sequence shown here is derived from an EMBL/GenBank/DDBJ whole genome shotgun (WGS) entry which is preliminary data.</text>
</comment>
<protein>
    <submittedName>
        <fullName evidence="1">Uncharacterized protein</fullName>
    </submittedName>
</protein>
<keyword evidence="2" id="KW-1185">Reference proteome</keyword>
<reference evidence="1 2" key="1">
    <citation type="journal article" date="2024" name="Plant Biotechnol. J.">
        <title>Genome and CRISPR/Cas9 system of a widespread forest tree (Populus alba) in the world.</title>
        <authorList>
            <person name="Liu Y.J."/>
            <person name="Jiang P.F."/>
            <person name="Han X.M."/>
            <person name="Li X.Y."/>
            <person name="Wang H.M."/>
            <person name="Wang Y.J."/>
            <person name="Wang X.X."/>
            <person name="Zeng Q.Y."/>
        </authorList>
    </citation>
    <scope>NUCLEOTIDE SEQUENCE [LARGE SCALE GENOMIC DNA]</scope>
    <source>
        <strain evidence="2">cv. PAL-ZL1</strain>
    </source>
</reference>
<sequence length="151" mass="16923">MNPTTTTLNLSIHGQNNTGQNAIYLVFPGLGEVTDSESAFKLAVKFSKVGEISKLVCETERDHATWDCGVDGGITSQAPKITTKHTYRDALHIQMKQEQSVLVDDRTVRVDAGFQRMYKGTLPCWILKKHEERSTLSPMIKNIYQIKLQGI</sequence>
<evidence type="ECO:0000313" key="2">
    <source>
        <dbReference type="Proteomes" id="UP000309997"/>
    </source>
</evidence>
<gene>
    <name evidence="1" type="ORF">D5086_018620</name>
</gene>
<name>A0ACC4BQX5_POPAL</name>